<dbReference type="Gramene" id="mRNA:HanXRQr2_Chr13g0590441">
    <property type="protein sequence ID" value="mRNA:HanXRQr2_Chr13g0590441"/>
    <property type="gene ID" value="HanXRQr2_Chr13g0590441"/>
</dbReference>
<reference evidence="2" key="3">
    <citation type="submission" date="2020-06" db="EMBL/GenBank/DDBJ databases">
        <title>Helianthus annuus Genome sequencing and assembly Release 2.</title>
        <authorList>
            <person name="Gouzy J."/>
            <person name="Langlade N."/>
            <person name="Munos S."/>
        </authorList>
    </citation>
    <scope>NUCLEOTIDE SEQUENCE</scope>
    <source>
        <tissue evidence="2">Leaves</tissue>
    </source>
</reference>
<feature type="region of interest" description="Disordered" evidence="1">
    <location>
        <begin position="28"/>
        <end position="52"/>
    </location>
</feature>
<evidence type="ECO:0000313" key="4">
    <source>
        <dbReference type="Proteomes" id="UP000215914"/>
    </source>
</evidence>
<protein>
    <submittedName>
        <fullName evidence="3">Uncharacterized protein</fullName>
    </submittedName>
</protein>
<evidence type="ECO:0000313" key="2">
    <source>
        <dbReference type="EMBL" id="KAF5773606.1"/>
    </source>
</evidence>
<dbReference type="Proteomes" id="UP000215914">
    <property type="component" value="Chromosome 13"/>
</dbReference>
<evidence type="ECO:0000256" key="1">
    <source>
        <dbReference type="SAM" id="MobiDB-lite"/>
    </source>
</evidence>
<reference evidence="3" key="2">
    <citation type="submission" date="2017-02" db="EMBL/GenBank/DDBJ databases">
        <title>Sunflower complete genome.</title>
        <authorList>
            <person name="Langlade N."/>
            <person name="Munos S."/>
        </authorList>
    </citation>
    <scope>NUCLEOTIDE SEQUENCE [LARGE SCALE GENOMIC DNA]</scope>
    <source>
        <tissue evidence="3">Leaves</tissue>
    </source>
</reference>
<dbReference type="InParanoid" id="A0A251SSB9"/>
<organism evidence="3 4">
    <name type="scientific">Helianthus annuus</name>
    <name type="common">Common sunflower</name>
    <dbReference type="NCBI Taxonomy" id="4232"/>
    <lineage>
        <taxon>Eukaryota</taxon>
        <taxon>Viridiplantae</taxon>
        <taxon>Streptophyta</taxon>
        <taxon>Embryophyta</taxon>
        <taxon>Tracheophyta</taxon>
        <taxon>Spermatophyta</taxon>
        <taxon>Magnoliopsida</taxon>
        <taxon>eudicotyledons</taxon>
        <taxon>Gunneridae</taxon>
        <taxon>Pentapetalae</taxon>
        <taxon>asterids</taxon>
        <taxon>campanulids</taxon>
        <taxon>Asterales</taxon>
        <taxon>Asteraceae</taxon>
        <taxon>Asteroideae</taxon>
        <taxon>Heliantheae alliance</taxon>
        <taxon>Heliantheae</taxon>
        <taxon>Helianthus</taxon>
    </lineage>
</organism>
<dbReference type="EMBL" id="CM007902">
    <property type="protein sequence ID" value="OTG01745.1"/>
    <property type="molecule type" value="Genomic_DNA"/>
</dbReference>
<gene>
    <name evidence="3" type="ORF">HannXRQ_Chr13g0405351</name>
    <name evidence="2" type="ORF">HanXRQr2_Chr13g0590441</name>
</gene>
<name>A0A251SSB9_HELAN</name>
<dbReference type="EMBL" id="MNCJ02000328">
    <property type="protein sequence ID" value="KAF5773606.1"/>
    <property type="molecule type" value="Genomic_DNA"/>
</dbReference>
<accession>A0A251SSB9</accession>
<dbReference type="AlphaFoldDB" id="A0A251SSB9"/>
<keyword evidence="4" id="KW-1185">Reference proteome</keyword>
<proteinExistence type="predicted"/>
<evidence type="ECO:0000313" key="3">
    <source>
        <dbReference type="EMBL" id="OTG01745.1"/>
    </source>
</evidence>
<reference evidence="2 4" key="1">
    <citation type="journal article" date="2017" name="Nature">
        <title>The sunflower genome provides insights into oil metabolism, flowering and Asterid evolution.</title>
        <authorList>
            <person name="Badouin H."/>
            <person name="Gouzy J."/>
            <person name="Grassa C.J."/>
            <person name="Murat F."/>
            <person name="Staton S.E."/>
            <person name="Cottret L."/>
            <person name="Lelandais-Briere C."/>
            <person name="Owens G.L."/>
            <person name="Carrere S."/>
            <person name="Mayjonade B."/>
            <person name="Legrand L."/>
            <person name="Gill N."/>
            <person name="Kane N.C."/>
            <person name="Bowers J.E."/>
            <person name="Hubner S."/>
            <person name="Bellec A."/>
            <person name="Berard A."/>
            <person name="Berges H."/>
            <person name="Blanchet N."/>
            <person name="Boniface M.C."/>
            <person name="Brunel D."/>
            <person name="Catrice O."/>
            <person name="Chaidir N."/>
            <person name="Claudel C."/>
            <person name="Donnadieu C."/>
            <person name="Faraut T."/>
            <person name="Fievet G."/>
            <person name="Helmstetter N."/>
            <person name="King M."/>
            <person name="Knapp S.J."/>
            <person name="Lai Z."/>
            <person name="Le Paslier M.C."/>
            <person name="Lippi Y."/>
            <person name="Lorenzon L."/>
            <person name="Mandel J.R."/>
            <person name="Marage G."/>
            <person name="Marchand G."/>
            <person name="Marquand E."/>
            <person name="Bret-Mestries E."/>
            <person name="Morien E."/>
            <person name="Nambeesan S."/>
            <person name="Nguyen T."/>
            <person name="Pegot-Espagnet P."/>
            <person name="Pouilly N."/>
            <person name="Raftis F."/>
            <person name="Sallet E."/>
            <person name="Schiex T."/>
            <person name="Thomas J."/>
            <person name="Vandecasteele C."/>
            <person name="Vares D."/>
            <person name="Vear F."/>
            <person name="Vautrin S."/>
            <person name="Crespi M."/>
            <person name="Mangin B."/>
            <person name="Burke J.M."/>
            <person name="Salse J."/>
            <person name="Munos S."/>
            <person name="Vincourt P."/>
            <person name="Rieseberg L.H."/>
            <person name="Langlade N.B."/>
        </authorList>
    </citation>
    <scope>NUCLEOTIDE SEQUENCE [LARGE SCALE GENOMIC DNA]</scope>
    <source>
        <strain evidence="4">cv. SF193</strain>
        <tissue evidence="2">Leaves</tissue>
    </source>
</reference>
<sequence length="52" mass="6099">MESRAWMKISHNLTLTNICIRDHVEMDSSKKDKRVKRRQGSGCENGCSRLYE</sequence>